<evidence type="ECO:0000256" key="6">
    <source>
        <dbReference type="PROSITE-ProRule" id="PRU00169"/>
    </source>
</evidence>
<dbReference type="Gene3D" id="1.10.10.10">
    <property type="entry name" value="Winged helix-like DNA-binding domain superfamily/Winged helix DNA-binding domain"/>
    <property type="match status" value="1"/>
</dbReference>
<dbReference type="Gene3D" id="6.10.250.690">
    <property type="match status" value="1"/>
</dbReference>
<dbReference type="SMART" id="SM00862">
    <property type="entry name" value="Trans_reg_C"/>
    <property type="match status" value="1"/>
</dbReference>
<feature type="DNA-binding region" description="OmpR/PhoB-type" evidence="7">
    <location>
        <begin position="146"/>
        <end position="246"/>
    </location>
</feature>
<dbReference type="SUPFAM" id="SSF52172">
    <property type="entry name" value="CheY-like"/>
    <property type="match status" value="1"/>
</dbReference>
<evidence type="ECO:0000256" key="7">
    <source>
        <dbReference type="PROSITE-ProRule" id="PRU01091"/>
    </source>
</evidence>
<evidence type="ECO:0000256" key="5">
    <source>
        <dbReference type="ARBA" id="ARBA00023163"/>
    </source>
</evidence>
<evidence type="ECO:0000256" key="1">
    <source>
        <dbReference type="ARBA" id="ARBA00022553"/>
    </source>
</evidence>
<reference evidence="11" key="1">
    <citation type="journal article" date="2019" name="Int. J. Syst. Evol. Microbiol.">
        <title>The Global Catalogue of Microorganisms (GCM) 10K type strain sequencing project: providing services to taxonomists for standard genome sequencing and annotation.</title>
        <authorList>
            <consortium name="The Broad Institute Genomics Platform"/>
            <consortium name="The Broad Institute Genome Sequencing Center for Infectious Disease"/>
            <person name="Wu L."/>
            <person name="Ma J."/>
        </authorList>
    </citation>
    <scope>NUCLEOTIDE SEQUENCE [LARGE SCALE GENOMIC DNA]</scope>
    <source>
        <strain evidence="11">CECT 7698</strain>
    </source>
</reference>
<keyword evidence="1 6" id="KW-0597">Phosphoprotein</keyword>
<organism evidence="10 11">
    <name type="scientific">Litchfieldella rifensis</name>
    <dbReference type="NCBI Taxonomy" id="762643"/>
    <lineage>
        <taxon>Bacteria</taxon>
        <taxon>Pseudomonadati</taxon>
        <taxon>Pseudomonadota</taxon>
        <taxon>Gammaproteobacteria</taxon>
        <taxon>Oceanospirillales</taxon>
        <taxon>Halomonadaceae</taxon>
        <taxon>Litchfieldella</taxon>
    </lineage>
</organism>
<dbReference type="Pfam" id="PF00072">
    <property type="entry name" value="Response_reg"/>
    <property type="match status" value="1"/>
</dbReference>
<evidence type="ECO:0000259" key="9">
    <source>
        <dbReference type="PROSITE" id="PS51755"/>
    </source>
</evidence>
<evidence type="ECO:0000256" key="3">
    <source>
        <dbReference type="ARBA" id="ARBA00023015"/>
    </source>
</evidence>
<dbReference type="InterPro" id="IPR011006">
    <property type="entry name" value="CheY-like_superfamily"/>
</dbReference>
<keyword evidence="4 7" id="KW-0238">DNA-binding</keyword>
<keyword evidence="3" id="KW-0805">Transcription regulation</keyword>
<keyword evidence="11" id="KW-1185">Reference proteome</keyword>
<feature type="domain" description="Response regulatory" evidence="8">
    <location>
        <begin position="15"/>
        <end position="128"/>
    </location>
</feature>
<dbReference type="InterPro" id="IPR036388">
    <property type="entry name" value="WH-like_DNA-bd_sf"/>
</dbReference>
<keyword evidence="5" id="KW-0804">Transcription</keyword>
<protein>
    <submittedName>
        <fullName evidence="10">Response regulator</fullName>
    </submittedName>
</protein>
<accession>A0ABV7LVP9</accession>
<dbReference type="SUPFAM" id="SSF46894">
    <property type="entry name" value="C-terminal effector domain of the bipartite response regulators"/>
    <property type="match status" value="1"/>
</dbReference>
<dbReference type="PROSITE" id="PS50110">
    <property type="entry name" value="RESPONSE_REGULATORY"/>
    <property type="match status" value="1"/>
</dbReference>
<dbReference type="InterPro" id="IPR001789">
    <property type="entry name" value="Sig_transdc_resp-reg_receiver"/>
</dbReference>
<evidence type="ECO:0000313" key="11">
    <source>
        <dbReference type="Proteomes" id="UP001595579"/>
    </source>
</evidence>
<evidence type="ECO:0000256" key="4">
    <source>
        <dbReference type="ARBA" id="ARBA00023125"/>
    </source>
</evidence>
<dbReference type="PANTHER" id="PTHR48111">
    <property type="entry name" value="REGULATOR OF RPOS"/>
    <property type="match status" value="1"/>
</dbReference>
<feature type="modified residue" description="4-aspartylphosphate" evidence="6">
    <location>
        <position position="64"/>
    </location>
</feature>
<evidence type="ECO:0000256" key="2">
    <source>
        <dbReference type="ARBA" id="ARBA00023012"/>
    </source>
</evidence>
<proteinExistence type="predicted"/>
<dbReference type="Pfam" id="PF00486">
    <property type="entry name" value="Trans_reg_C"/>
    <property type="match status" value="1"/>
</dbReference>
<dbReference type="Proteomes" id="UP001595579">
    <property type="component" value="Unassembled WGS sequence"/>
</dbReference>
<dbReference type="SMART" id="SM00448">
    <property type="entry name" value="REC"/>
    <property type="match status" value="1"/>
</dbReference>
<dbReference type="PANTHER" id="PTHR48111:SF4">
    <property type="entry name" value="DNA-BINDING DUAL TRANSCRIPTIONAL REGULATOR OMPR"/>
    <property type="match status" value="1"/>
</dbReference>
<dbReference type="EMBL" id="JBHRUG010000037">
    <property type="protein sequence ID" value="MFC3285670.1"/>
    <property type="molecule type" value="Genomic_DNA"/>
</dbReference>
<feature type="domain" description="OmpR/PhoB-type" evidence="9">
    <location>
        <begin position="146"/>
        <end position="246"/>
    </location>
</feature>
<name>A0ABV7LVP9_9GAMM</name>
<dbReference type="RefSeq" id="WP_386776448.1">
    <property type="nucleotide sequence ID" value="NZ_JBHRUG010000037.1"/>
</dbReference>
<comment type="caution">
    <text evidence="10">The sequence shown here is derived from an EMBL/GenBank/DDBJ whole genome shotgun (WGS) entry which is preliminary data.</text>
</comment>
<dbReference type="InterPro" id="IPR039420">
    <property type="entry name" value="WalR-like"/>
</dbReference>
<evidence type="ECO:0000259" key="8">
    <source>
        <dbReference type="PROSITE" id="PS50110"/>
    </source>
</evidence>
<evidence type="ECO:0000313" key="10">
    <source>
        <dbReference type="EMBL" id="MFC3285670.1"/>
    </source>
</evidence>
<sequence length="251" mass="28505">MTNPIPVTHQTGRYHIAVVDDEVDMLDVLQDALQDEGYRVSALRSGQALHELIARDPADLIVLDLKLAGENGLQVARDIRAASPVPIMMLTGKGDETDRILGLEVAADDFLMKPFNLRELMARVHALLRRSKQLSVPLQSVDDQDHACLWFDDWRLDLTRRVLYNPANQPVNLTFGEFNLLESLVTSANHVLSRDSLLERTRGTDSDSFDRSIDVLILRLRRKLEANPKQPRYILTERGLGYVFQAQVRKR</sequence>
<keyword evidence="2" id="KW-0902">Two-component regulatory system</keyword>
<dbReference type="InterPro" id="IPR016032">
    <property type="entry name" value="Sig_transdc_resp-reg_C-effctor"/>
</dbReference>
<dbReference type="CDD" id="cd00383">
    <property type="entry name" value="trans_reg_C"/>
    <property type="match status" value="1"/>
</dbReference>
<dbReference type="InterPro" id="IPR001867">
    <property type="entry name" value="OmpR/PhoB-type_DNA-bd"/>
</dbReference>
<dbReference type="PROSITE" id="PS51755">
    <property type="entry name" value="OMPR_PHOB"/>
    <property type="match status" value="1"/>
</dbReference>
<dbReference type="Gene3D" id="3.40.50.2300">
    <property type="match status" value="1"/>
</dbReference>
<gene>
    <name evidence="10" type="ORF">ACFOEV_18895</name>
</gene>